<dbReference type="PANTHER" id="PTHR46986">
    <property type="entry name" value="ENDORIBONUCLEASE YBEY, CHLOROPLASTIC"/>
    <property type="match status" value="1"/>
</dbReference>
<keyword evidence="7" id="KW-0963">Cytoplasm</keyword>
<comment type="function">
    <text evidence="7">Single strand-specific metallo-endoribonuclease involved in late-stage 70S ribosome quality control and in maturation of the 3' terminus of the 16S rRNA.</text>
</comment>
<keyword evidence="2 7" id="KW-0540">Nuclease</keyword>
<comment type="subcellular location">
    <subcellularLocation>
        <location evidence="7">Cytoplasm</location>
    </subcellularLocation>
</comment>
<dbReference type="GO" id="GO:0005737">
    <property type="term" value="C:cytoplasm"/>
    <property type="evidence" value="ECO:0007669"/>
    <property type="project" value="UniProtKB-SubCell"/>
</dbReference>
<dbReference type="NCBIfam" id="TIGR00043">
    <property type="entry name" value="rRNA maturation RNase YbeY"/>
    <property type="match status" value="1"/>
</dbReference>
<evidence type="ECO:0000256" key="4">
    <source>
        <dbReference type="ARBA" id="ARBA00022759"/>
    </source>
</evidence>
<keyword evidence="7" id="KW-0698">rRNA processing</keyword>
<dbReference type="Gene3D" id="3.40.390.30">
    <property type="entry name" value="Metalloproteases ('zincins'), catalytic domain"/>
    <property type="match status" value="1"/>
</dbReference>
<dbReference type="Pfam" id="PF02130">
    <property type="entry name" value="YbeY"/>
    <property type="match status" value="1"/>
</dbReference>
<dbReference type="HAMAP" id="MF_00009">
    <property type="entry name" value="Endoribonucl_YbeY"/>
    <property type="match status" value="1"/>
</dbReference>
<dbReference type="GO" id="GO:0004222">
    <property type="term" value="F:metalloendopeptidase activity"/>
    <property type="evidence" value="ECO:0007669"/>
    <property type="project" value="InterPro"/>
</dbReference>
<name>A0A1I3K529_9SPHI</name>
<reference evidence="8 9" key="1">
    <citation type="submission" date="2016-10" db="EMBL/GenBank/DDBJ databases">
        <authorList>
            <person name="de Groot N.N."/>
        </authorList>
    </citation>
    <scope>NUCLEOTIDE SEQUENCE [LARGE SCALE GENOMIC DNA]</scope>
    <source>
        <strain evidence="8 9">RK1</strain>
    </source>
</reference>
<evidence type="ECO:0000256" key="6">
    <source>
        <dbReference type="ARBA" id="ARBA00022833"/>
    </source>
</evidence>
<dbReference type="STRING" id="1477437.SAMN05444682_10593"/>
<sequence length="144" mass="16836">MRTIHFFSEDTDYKPKHKTALRRWIKETVSTEGYKTGEINIVLCSDGYLLTINKQYLQHDTYTDIVTFDSSEQESIIAGDIFVSIDRVRENAAKFNVAEADELHRVIIHGILHLCGYGDKKKEDKVRMTEKEDFYLARRVFKQV</sequence>
<dbReference type="GO" id="GO:0004521">
    <property type="term" value="F:RNA endonuclease activity"/>
    <property type="evidence" value="ECO:0007669"/>
    <property type="project" value="UniProtKB-UniRule"/>
</dbReference>
<evidence type="ECO:0000313" key="8">
    <source>
        <dbReference type="EMBL" id="SFI67593.1"/>
    </source>
</evidence>
<dbReference type="InterPro" id="IPR023091">
    <property type="entry name" value="MetalPrtase_cat_dom_sf_prd"/>
</dbReference>
<feature type="binding site" evidence="7">
    <location>
        <position position="109"/>
    </location>
    <ligand>
        <name>Zn(2+)</name>
        <dbReference type="ChEBI" id="CHEBI:29105"/>
        <note>catalytic</note>
    </ligand>
</feature>
<dbReference type="InterPro" id="IPR002036">
    <property type="entry name" value="YbeY"/>
</dbReference>
<dbReference type="AlphaFoldDB" id="A0A1I3K529"/>
<dbReference type="Proteomes" id="UP000198670">
    <property type="component" value="Unassembled WGS sequence"/>
</dbReference>
<keyword evidence="5 7" id="KW-0378">Hydrolase</keyword>
<keyword evidence="4 7" id="KW-0255">Endonuclease</keyword>
<evidence type="ECO:0000256" key="3">
    <source>
        <dbReference type="ARBA" id="ARBA00022723"/>
    </source>
</evidence>
<gene>
    <name evidence="7" type="primary">ybeY</name>
    <name evidence="8" type="ORF">SAMN05444682_10593</name>
</gene>
<keyword evidence="6 7" id="KW-0862">Zinc</keyword>
<feature type="binding site" evidence="7">
    <location>
        <position position="113"/>
    </location>
    <ligand>
        <name>Zn(2+)</name>
        <dbReference type="ChEBI" id="CHEBI:29105"/>
        <note>catalytic</note>
    </ligand>
</feature>
<dbReference type="OrthoDB" id="9811984at2"/>
<keyword evidence="7" id="KW-0690">Ribosome biogenesis</keyword>
<keyword evidence="9" id="KW-1185">Reference proteome</keyword>
<comment type="similarity">
    <text evidence="1 7">Belongs to the endoribonuclease YbeY family.</text>
</comment>
<evidence type="ECO:0000313" key="9">
    <source>
        <dbReference type="Proteomes" id="UP000198670"/>
    </source>
</evidence>
<evidence type="ECO:0000256" key="1">
    <source>
        <dbReference type="ARBA" id="ARBA00010875"/>
    </source>
</evidence>
<dbReference type="SUPFAM" id="SSF55486">
    <property type="entry name" value="Metalloproteases ('zincins'), catalytic domain"/>
    <property type="match status" value="1"/>
</dbReference>
<dbReference type="GO" id="GO:0008270">
    <property type="term" value="F:zinc ion binding"/>
    <property type="evidence" value="ECO:0007669"/>
    <property type="project" value="UniProtKB-UniRule"/>
</dbReference>
<evidence type="ECO:0000256" key="5">
    <source>
        <dbReference type="ARBA" id="ARBA00022801"/>
    </source>
</evidence>
<feature type="binding site" evidence="7">
    <location>
        <position position="119"/>
    </location>
    <ligand>
        <name>Zn(2+)</name>
        <dbReference type="ChEBI" id="CHEBI:29105"/>
        <note>catalytic</note>
    </ligand>
</feature>
<dbReference type="EMBL" id="FOQO01000005">
    <property type="protein sequence ID" value="SFI67593.1"/>
    <property type="molecule type" value="Genomic_DNA"/>
</dbReference>
<organism evidence="8 9">
    <name type="scientific">Parapedobacter indicus</name>
    <dbReference type="NCBI Taxonomy" id="1477437"/>
    <lineage>
        <taxon>Bacteria</taxon>
        <taxon>Pseudomonadati</taxon>
        <taxon>Bacteroidota</taxon>
        <taxon>Sphingobacteriia</taxon>
        <taxon>Sphingobacteriales</taxon>
        <taxon>Sphingobacteriaceae</taxon>
        <taxon>Parapedobacter</taxon>
    </lineage>
</organism>
<protein>
    <recommendedName>
        <fullName evidence="7">Endoribonuclease YbeY</fullName>
        <ecNumber evidence="7">3.1.-.-</ecNumber>
    </recommendedName>
</protein>
<evidence type="ECO:0000256" key="2">
    <source>
        <dbReference type="ARBA" id="ARBA00022722"/>
    </source>
</evidence>
<dbReference type="RefSeq" id="WP_090626748.1">
    <property type="nucleotide sequence ID" value="NZ_FOQO01000005.1"/>
</dbReference>
<comment type="cofactor">
    <cofactor evidence="7">
        <name>Zn(2+)</name>
        <dbReference type="ChEBI" id="CHEBI:29105"/>
    </cofactor>
    <text evidence="7">Binds 1 zinc ion.</text>
</comment>
<dbReference type="EC" id="3.1.-.-" evidence="7"/>
<dbReference type="GO" id="GO:0006364">
    <property type="term" value="P:rRNA processing"/>
    <property type="evidence" value="ECO:0007669"/>
    <property type="project" value="UniProtKB-UniRule"/>
</dbReference>
<dbReference type="PANTHER" id="PTHR46986:SF1">
    <property type="entry name" value="ENDORIBONUCLEASE YBEY, CHLOROPLASTIC"/>
    <property type="match status" value="1"/>
</dbReference>
<accession>A0A1I3K529</accession>
<keyword evidence="3 7" id="KW-0479">Metal-binding</keyword>
<proteinExistence type="inferred from homology"/>
<evidence type="ECO:0000256" key="7">
    <source>
        <dbReference type="HAMAP-Rule" id="MF_00009"/>
    </source>
</evidence>